<keyword evidence="3" id="KW-1185">Reference proteome</keyword>
<keyword evidence="1" id="KW-0812">Transmembrane</keyword>
<dbReference type="EMBL" id="JQZV01000004">
    <property type="protein sequence ID" value="KGN93167.1"/>
    <property type="molecule type" value="Genomic_DNA"/>
</dbReference>
<accession>A0ABR4XMX6</accession>
<keyword evidence="1" id="KW-0472">Membrane</keyword>
<reference evidence="2 3" key="1">
    <citation type="submission" date="2014-08" db="EMBL/GenBank/DDBJ databases">
        <title>Porphyromonas canoris strain:OH2762 Genome sequencing.</title>
        <authorList>
            <person name="Wallis C."/>
            <person name="Deusch O."/>
            <person name="O'Flynn C."/>
            <person name="Davis I."/>
            <person name="Jospin G."/>
            <person name="Darling A.E."/>
            <person name="Coil D.A."/>
            <person name="Alexiev A."/>
            <person name="Horsfall A."/>
            <person name="Kirkwood N."/>
            <person name="Harris S."/>
            <person name="Eisen J.A."/>
        </authorList>
    </citation>
    <scope>NUCLEOTIDE SEQUENCE [LARGE SCALE GENOMIC DNA]</scope>
    <source>
        <strain evidence="3">COT-108 OH2762</strain>
    </source>
</reference>
<dbReference type="Proteomes" id="UP000030101">
    <property type="component" value="Unassembled WGS sequence"/>
</dbReference>
<organism evidence="2 3">
    <name type="scientific">Porphyromonas canoris</name>
    <dbReference type="NCBI Taxonomy" id="36875"/>
    <lineage>
        <taxon>Bacteria</taxon>
        <taxon>Pseudomonadati</taxon>
        <taxon>Bacteroidota</taxon>
        <taxon>Bacteroidia</taxon>
        <taxon>Bacteroidales</taxon>
        <taxon>Porphyromonadaceae</taxon>
        <taxon>Porphyromonas</taxon>
    </lineage>
</organism>
<proteinExistence type="predicted"/>
<feature type="transmembrane region" description="Helical" evidence="1">
    <location>
        <begin position="12"/>
        <end position="32"/>
    </location>
</feature>
<sequence length="70" mass="8078">MNRNRNMALSFVFIGLPVCFFFLFSSSILIAFSPLRMKIPMELLAIFSLIFFTPFLLCIKIHTSFLLSPL</sequence>
<keyword evidence="1" id="KW-1133">Transmembrane helix</keyword>
<comment type="caution">
    <text evidence="2">The sequence shown here is derived from an EMBL/GenBank/DDBJ whole genome shotgun (WGS) entry which is preliminary data.</text>
</comment>
<evidence type="ECO:0000313" key="2">
    <source>
        <dbReference type="EMBL" id="KGN93167.1"/>
    </source>
</evidence>
<protein>
    <submittedName>
        <fullName evidence="2">Uncharacterized protein</fullName>
    </submittedName>
</protein>
<feature type="transmembrane region" description="Helical" evidence="1">
    <location>
        <begin position="44"/>
        <end position="67"/>
    </location>
</feature>
<gene>
    <name evidence="2" type="ORF">HQ43_02465</name>
</gene>
<name>A0ABR4XMX6_9PORP</name>
<evidence type="ECO:0000313" key="3">
    <source>
        <dbReference type="Proteomes" id="UP000030101"/>
    </source>
</evidence>
<evidence type="ECO:0000256" key="1">
    <source>
        <dbReference type="SAM" id="Phobius"/>
    </source>
</evidence>